<proteinExistence type="predicted"/>
<accession>A0ABU7DEN0</accession>
<feature type="region of interest" description="Disordered" evidence="1">
    <location>
        <begin position="1"/>
        <end position="30"/>
    </location>
</feature>
<evidence type="ECO:0000313" key="2">
    <source>
        <dbReference type="EMBL" id="MED6272806.1"/>
    </source>
</evidence>
<comment type="caution">
    <text evidence="2">The sequence shown here is derived from an EMBL/GenBank/DDBJ whole genome shotgun (WGS) entry which is preliminary data.</text>
</comment>
<sequence>MAGRKHLRLRSDRTKNVKKATNNHYHPPKKKPTCFKHLSFSFSTVVSSVTSSSHSVPSIVQMCIFNTLPANIFSSCTNIAAVAAAERTSPETVAADSRGCRVCSSRGASVLTLAPSQPPIVNPTTTQERKEGGTYQLRPIFSGSRPGCRCGGKRVTRSRKLGERGGRDAAMFPWDGSQTYNGCVKY</sequence>
<evidence type="ECO:0000256" key="1">
    <source>
        <dbReference type="SAM" id="MobiDB-lite"/>
    </source>
</evidence>
<dbReference type="Proteomes" id="UP001352852">
    <property type="component" value="Unassembled WGS sequence"/>
</dbReference>
<name>A0ABU7DEN0_9TELE</name>
<organism evidence="2 3">
    <name type="scientific">Characodon lateralis</name>
    <dbReference type="NCBI Taxonomy" id="208331"/>
    <lineage>
        <taxon>Eukaryota</taxon>
        <taxon>Metazoa</taxon>
        <taxon>Chordata</taxon>
        <taxon>Craniata</taxon>
        <taxon>Vertebrata</taxon>
        <taxon>Euteleostomi</taxon>
        <taxon>Actinopterygii</taxon>
        <taxon>Neopterygii</taxon>
        <taxon>Teleostei</taxon>
        <taxon>Neoteleostei</taxon>
        <taxon>Acanthomorphata</taxon>
        <taxon>Ovalentaria</taxon>
        <taxon>Atherinomorphae</taxon>
        <taxon>Cyprinodontiformes</taxon>
        <taxon>Goodeidae</taxon>
        <taxon>Characodon</taxon>
    </lineage>
</organism>
<protein>
    <submittedName>
        <fullName evidence="2">Uncharacterized protein</fullName>
    </submittedName>
</protein>
<dbReference type="EMBL" id="JAHUTJ010024610">
    <property type="protein sequence ID" value="MED6272806.1"/>
    <property type="molecule type" value="Genomic_DNA"/>
</dbReference>
<reference evidence="2 3" key="1">
    <citation type="submission" date="2021-06" db="EMBL/GenBank/DDBJ databases">
        <authorList>
            <person name="Palmer J.M."/>
        </authorList>
    </citation>
    <scope>NUCLEOTIDE SEQUENCE [LARGE SCALE GENOMIC DNA]</scope>
    <source>
        <strain evidence="2 3">CL_MEX2019</strain>
        <tissue evidence="2">Muscle</tissue>
    </source>
</reference>
<gene>
    <name evidence="2" type="ORF">CHARACLAT_000526</name>
</gene>
<evidence type="ECO:0000313" key="3">
    <source>
        <dbReference type="Proteomes" id="UP001352852"/>
    </source>
</evidence>
<keyword evidence="3" id="KW-1185">Reference proteome</keyword>